<organism evidence="3 4">
    <name type="scientific">Thermanaerosceptrum fracticalcis</name>
    <dbReference type="NCBI Taxonomy" id="1712410"/>
    <lineage>
        <taxon>Bacteria</taxon>
        <taxon>Bacillati</taxon>
        <taxon>Bacillota</taxon>
        <taxon>Clostridia</taxon>
        <taxon>Eubacteriales</taxon>
        <taxon>Peptococcaceae</taxon>
        <taxon>Thermanaerosceptrum</taxon>
    </lineage>
</organism>
<keyword evidence="1" id="KW-0472">Membrane</keyword>
<keyword evidence="4" id="KW-1185">Reference proteome</keyword>
<dbReference type="EMBL" id="CP045798">
    <property type="protein sequence ID" value="QNB47385.1"/>
    <property type="molecule type" value="Genomic_DNA"/>
</dbReference>
<keyword evidence="1" id="KW-0812">Transmembrane</keyword>
<sequence>MSDFLDDKIRESFKELDEKIHVDTEEAYNRFLAKIKERTSQVPTTNTPQEKRSRANYSKLLIAAGLIGAFILGNIFTGSVTAAGNVIKTYWIRGSNLLRSTININEGKPVQTPLEEEFKSIEEIKSRASFMIREISDLPAGVTVEKITFQKADNTERILFYMRGNGKSLRFTQWLLTGSSSSVSVVDSSNSEIKKFVFNNKVYDIVVFKNGDIICKFTDDQLLIMVEAKGFTFDEFTKALTSIK</sequence>
<dbReference type="Pfam" id="PF14285">
    <property type="entry name" value="DUF4367"/>
    <property type="match status" value="1"/>
</dbReference>
<reference evidence="3 4" key="1">
    <citation type="journal article" date="2019" name="Front. Microbiol.">
        <title>Thermoanaerosceptrum fracticalcis gen. nov. sp. nov., a Novel Fumarate-Fermenting Microorganism From a Deep Fractured Carbonate Aquifer of the US Great Basin.</title>
        <authorList>
            <person name="Hamilton-Brehm S.D."/>
            <person name="Stewart L.E."/>
            <person name="Zavarin M."/>
            <person name="Caldwell M."/>
            <person name="Lawson P.A."/>
            <person name="Onstott T.C."/>
            <person name="Grzymski J."/>
            <person name="Neveux I."/>
            <person name="Lollar B.S."/>
            <person name="Russell C.E."/>
            <person name="Moser D.P."/>
        </authorList>
    </citation>
    <scope>NUCLEOTIDE SEQUENCE [LARGE SCALE GENOMIC DNA]</scope>
    <source>
        <strain evidence="3 4">DRI-13</strain>
    </source>
</reference>
<gene>
    <name evidence="3" type="ORF">BR63_14455</name>
</gene>
<protein>
    <submittedName>
        <fullName evidence="3">DUF4367 domain-containing protein</fullName>
    </submittedName>
</protein>
<dbReference type="Proteomes" id="UP000515847">
    <property type="component" value="Chromosome"/>
</dbReference>
<dbReference type="AlphaFoldDB" id="A0A7G6E5N1"/>
<feature type="domain" description="DUF4367" evidence="2">
    <location>
        <begin position="135"/>
        <end position="243"/>
    </location>
</feature>
<accession>A0A7G6E5N1</accession>
<dbReference type="InterPro" id="IPR025377">
    <property type="entry name" value="DUF4367"/>
</dbReference>
<evidence type="ECO:0000313" key="4">
    <source>
        <dbReference type="Proteomes" id="UP000515847"/>
    </source>
</evidence>
<proteinExistence type="predicted"/>
<feature type="transmembrane region" description="Helical" evidence="1">
    <location>
        <begin position="60"/>
        <end position="80"/>
    </location>
</feature>
<evidence type="ECO:0000313" key="3">
    <source>
        <dbReference type="EMBL" id="QNB47385.1"/>
    </source>
</evidence>
<dbReference type="RefSeq" id="WP_034421226.1">
    <property type="nucleotide sequence ID" value="NZ_CP045798.1"/>
</dbReference>
<evidence type="ECO:0000256" key="1">
    <source>
        <dbReference type="SAM" id="Phobius"/>
    </source>
</evidence>
<name>A0A7G6E5N1_THEFR</name>
<evidence type="ECO:0000259" key="2">
    <source>
        <dbReference type="Pfam" id="PF14285"/>
    </source>
</evidence>
<keyword evidence="1" id="KW-1133">Transmembrane helix</keyword>
<dbReference type="KEGG" id="tfr:BR63_14455"/>